<dbReference type="EMBL" id="MN103543">
    <property type="protein sequence ID" value="QEM42012.1"/>
    <property type="molecule type" value="Genomic_DNA"/>
</dbReference>
<evidence type="ECO:0000313" key="1">
    <source>
        <dbReference type="EMBL" id="QEM42012.1"/>
    </source>
</evidence>
<name>A0A5C1K7Z1_9CAUD</name>
<organism evidence="1 2">
    <name type="scientific">Pseudomonas phage vB_PaeM_PS119XW</name>
    <dbReference type="NCBI Taxonomy" id="2601632"/>
    <lineage>
        <taxon>Viruses</taxon>
        <taxon>Duplodnaviria</taxon>
        <taxon>Heunggongvirae</taxon>
        <taxon>Uroviricota</taxon>
        <taxon>Caudoviricetes</taxon>
        <taxon>Chimalliviridae</taxon>
        <taxon>Pawinskivirus</taxon>
        <taxon>Pawinskivirus PS119XW</taxon>
    </lineage>
</organism>
<dbReference type="Proteomes" id="UP000322144">
    <property type="component" value="Segment"/>
</dbReference>
<dbReference type="KEGG" id="vg:77937033"/>
<dbReference type="RefSeq" id="YP_010661023.1">
    <property type="nucleotide sequence ID" value="NC_070882.1"/>
</dbReference>
<accession>A0A5C1K7Z1</accession>
<evidence type="ECO:0000313" key="2">
    <source>
        <dbReference type="Proteomes" id="UP000322144"/>
    </source>
</evidence>
<sequence>MIAAPPSPGKVTIDGLRRTLSDQIEAEISLACREIELTDIRYVDQKEILEIVRRFRNDVRTTITDKGK</sequence>
<proteinExistence type="predicted"/>
<reference evidence="1 2" key="1">
    <citation type="submission" date="2019-06" db="EMBL/GenBank/DDBJ databases">
        <title>A distant relative of Phikzvirus genus phages from a therapeutic phage collection.</title>
        <authorList>
            <person name="Hejnowicz M.S."/>
            <person name="Dabrowski K."/>
            <person name="Gawor J."/>
            <person name="Weber-Dabrowska B."/>
            <person name="Gromadka R."/>
            <person name="Lobocka M.B."/>
        </authorList>
    </citation>
    <scope>NUCLEOTIDE SEQUENCE [LARGE SCALE GENOMIC DNA]</scope>
</reference>
<dbReference type="GeneID" id="77937033"/>
<protein>
    <submittedName>
        <fullName evidence="1">Uncharacterized protein</fullName>
    </submittedName>
</protein>
<keyword evidence="2" id="KW-1185">Reference proteome</keyword>